<gene>
    <name evidence="2" type="ORF">BDV95DRAFT_486706</name>
</gene>
<dbReference type="AlphaFoldDB" id="A0A7C8MU28"/>
<dbReference type="EMBL" id="JAADJZ010000005">
    <property type="protein sequence ID" value="KAF2874985.1"/>
    <property type="molecule type" value="Genomic_DNA"/>
</dbReference>
<name>A0A7C8MU28_9PLEO</name>
<dbReference type="OrthoDB" id="185373at2759"/>
<dbReference type="Proteomes" id="UP000481861">
    <property type="component" value="Unassembled WGS sequence"/>
</dbReference>
<dbReference type="PANTHER" id="PTHR47932">
    <property type="entry name" value="ATPASE EXPRESSION PROTEIN 3"/>
    <property type="match status" value="1"/>
</dbReference>
<dbReference type="PANTHER" id="PTHR47932:SF44">
    <property type="entry name" value="MIOREX COMPLEX COMPONENT 1"/>
    <property type="match status" value="1"/>
</dbReference>
<accession>A0A7C8MU28</accession>
<reference evidence="2 3" key="1">
    <citation type="submission" date="2020-01" db="EMBL/GenBank/DDBJ databases">
        <authorList>
            <consortium name="DOE Joint Genome Institute"/>
            <person name="Haridas S."/>
            <person name="Albert R."/>
            <person name="Binder M."/>
            <person name="Bloem J."/>
            <person name="Labutti K."/>
            <person name="Salamov A."/>
            <person name="Andreopoulos B."/>
            <person name="Baker S.E."/>
            <person name="Barry K."/>
            <person name="Bills G."/>
            <person name="Bluhm B.H."/>
            <person name="Cannon C."/>
            <person name="Castanera R."/>
            <person name="Culley D.E."/>
            <person name="Daum C."/>
            <person name="Ezra D."/>
            <person name="Gonzalez J.B."/>
            <person name="Henrissat B."/>
            <person name="Kuo A."/>
            <person name="Liang C."/>
            <person name="Lipzen A."/>
            <person name="Lutzoni F."/>
            <person name="Magnuson J."/>
            <person name="Mondo S."/>
            <person name="Nolan M."/>
            <person name="Ohm R."/>
            <person name="Pangilinan J."/>
            <person name="Park H.-J.H."/>
            <person name="Ramirez L."/>
            <person name="Alfaro M."/>
            <person name="Sun H."/>
            <person name="Tritt A."/>
            <person name="Yoshinaga Y."/>
            <person name="Zwiers L.-H.L."/>
            <person name="Turgeon B.G."/>
            <person name="Goodwin S.B."/>
            <person name="Spatafora J.W."/>
            <person name="Crous P.W."/>
            <person name="Grigoriev I.V."/>
        </authorList>
    </citation>
    <scope>NUCLEOTIDE SEQUENCE [LARGE SCALE GENOMIC DNA]</scope>
    <source>
        <strain evidence="2 3">CBS 611.86</strain>
    </source>
</reference>
<evidence type="ECO:0008006" key="4">
    <source>
        <dbReference type="Google" id="ProtNLM"/>
    </source>
</evidence>
<evidence type="ECO:0000313" key="2">
    <source>
        <dbReference type="EMBL" id="KAF2874985.1"/>
    </source>
</evidence>
<proteinExistence type="predicted"/>
<organism evidence="2 3">
    <name type="scientific">Massariosphaeria phaeospora</name>
    <dbReference type="NCBI Taxonomy" id="100035"/>
    <lineage>
        <taxon>Eukaryota</taxon>
        <taxon>Fungi</taxon>
        <taxon>Dikarya</taxon>
        <taxon>Ascomycota</taxon>
        <taxon>Pezizomycotina</taxon>
        <taxon>Dothideomycetes</taxon>
        <taxon>Pleosporomycetidae</taxon>
        <taxon>Pleosporales</taxon>
        <taxon>Pleosporales incertae sedis</taxon>
        <taxon>Massariosphaeria</taxon>
    </lineage>
</organism>
<sequence>MFFNRKEDRALEEWEQDHREPGFDARHDYEPKHLELGVRMHALRGNADRARAIMKELFELYPSWDTAIMMTVFRALTSTQEAQHHNTARDIYVNMKGLLGNKATLAEYDSWLIGFLEARHLRYARQVFQDMVRDGILAATLSPKDVHEVLQRLHLLYRLGTDIEKMTSIALQAIDVLPQSYHSHLFGHWIKSAVVEKAPTAAAQILEMMFKRGYKPETYHFNLLLGSLLRTNDRVHQLKVENLGWRMVDLEQSSADRRKAPGITETVYDLDAAQKVPPADVTTFALLMRHHASQFQWEYVDYLTRTIREADIQPNQTVLEVLVDNHCRQGKYKKAWEVYTLIVNPPEGIPGVFPGGATMRRLWITLRLALGDHELRNDKDLPSPRQLLAETLHWWTLCRSRHDSERFRMGLAAADHGAITSLMMHCFSYTGDLPGSLVALHILRKKFGIFPGEQAVRILQRQTAWVDMHRATTSAKAQYYHSKTNKNNIEKMGQVCHILMQKRFERMKITGEQFADMTQEQAGDIGLNLISEFVRVILKRQNSPEMVEAMIDEAKMECGVPNLATGDLDTSEVA</sequence>
<keyword evidence="1" id="KW-0677">Repeat</keyword>
<protein>
    <recommendedName>
        <fullName evidence="4">Pentatricopeptide repeat protein</fullName>
    </recommendedName>
</protein>
<keyword evidence="3" id="KW-1185">Reference proteome</keyword>
<evidence type="ECO:0000256" key="1">
    <source>
        <dbReference type="ARBA" id="ARBA00022737"/>
    </source>
</evidence>
<dbReference type="Gene3D" id="1.25.40.10">
    <property type="entry name" value="Tetratricopeptide repeat domain"/>
    <property type="match status" value="1"/>
</dbReference>
<evidence type="ECO:0000313" key="3">
    <source>
        <dbReference type="Proteomes" id="UP000481861"/>
    </source>
</evidence>
<dbReference type="InterPro" id="IPR011990">
    <property type="entry name" value="TPR-like_helical_dom_sf"/>
</dbReference>
<comment type="caution">
    <text evidence="2">The sequence shown here is derived from an EMBL/GenBank/DDBJ whole genome shotgun (WGS) entry which is preliminary data.</text>
</comment>